<dbReference type="InterPro" id="IPR010131">
    <property type="entry name" value="MdtP/NodT-like"/>
</dbReference>
<dbReference type="PANTHER" id="PTHR30203">
    <property type="entry name" value="OUTER MEMBRANE CATION EFFLUX PROTEIN"/>
    <property type="match status" value="1"/>
</dbReference>
<proteinExistence type="inferred from homology"/>
<protein>
    <submittedName>
        <fullName evidence="3">Efflux transporter outer membrane subunit</fullName>
    </submittedName>
</protein>
<organism evidence="3 4">
    <name type="scientific">Sphingomonas donggukensis</name>
    <dbReference type="NCBI Taxonomy" id="2949093"/>
    <lineage>
        <taxon>Bacteria</taxon>
        <taxon>Pseudomonadati</taxon>
        <taxon>Pseudomonadota</taxon>
        <taxon>Alphaproteobacteria</taxon>
        <taxon>Sphingomonadales</taxon>
        <taxon>Sphingomonadaceae</taxon>
        <taxon>Sphingomonas</taxon>
    </lineage>
</organism>
<keyword evidence="2" id="KW-0564">Palmitate</keyword>
<keyword evidence="2" id="KW-0472">Membrane</keyword>
<dbReference type="Pfam" id="PF02321">
    <property type="entry name" value="OEP"/>
    <property type="match status" value="2"/>
</dbReference>
<dbReference type="SUPFAM" id="SSF56954">
    <property type="entry name" value="Outer membrane efflux proteins (OEP)"/>
    <property type="match status" value="1"/>
</dbReference>
<accession>A0ABY4TX18</accession>
<dbReference type="Proteomes" id="UP001055580">
    <property type="component" value="Chromosome"/>
</dbReference>
<keyword evidence="2" id="KW-1134">Transmembrane beta strand</keyword>
<keyword evidence="4" id="KW-1185">Reference proteome</keyword>
<dbReference type="Gene3D" id="2.20.200.10">
    <property type="entry name" value="Outer membrane efflux proteins (OEP)"/>
    <property type="match status" value="1"/>
</dbReference>
<dbReference type="RefSeq" id="WP_250750664.1">
    <property type="nucleotide sequence ID" value="NZ_CP098401.1"/>
</dbReference>
<evidence type="ECO:0000256" key="2">
    <source>
        <dbReference type="RuleBase" id="RU362097"/>
    </source>
</evidence>
<dbReference type="InterPro" id="IPR003423">
    <property type="entry name" value="OMP_efflux"/>
</dbReference>
<gene>
    <name evidence="3" type="ORF">M9980_10990</name>
</gene>
<dbReference type="PANTHER" id="PTHR30203:SF33">
    <property type="entry name" value="BLR4455 PROTEIN"/>
    <property type="match status" value="1"/>
</dbReference>
<reference evidence="3" key="1">
    <citation type="submission" date="2022-05" db="EMBL/GenBank/DDBJ databases">
        <title>Sphingomonas sp. strain RMG20 Genome sequencing and assembly.</title>
        <authorList>
            <person name="Kim I."/>
        </authorList>
    </citation>
    <scope>NUCLEOTIDE SEQUENCE</scope>
    <source>
        <strain evidence="3">RMG20</strain>
    </source>
</reference>
<evidence type="ECO:0000313" key="4">
    <source>
        <dbReference type="Proteomes" id="UP001055580"/>
    </source>
</evidence>
<name>A0ABY4TX18_9SPHN</name>
<dbReference type="EMBL" id="CP098401">
    <property type="protein sequence ID" value="URW75081.1"/>
    <property type="molecule type" value="Genomic_DNA"/>
</dbReference>
<dbReference type="Gene3D" id="1.20.1600.10">
    <property type="entry name" value="Outer membrane efflux proteins (OEP)"/>
    <property type="match status" value="1"/>
</dbReference>
<comment type="similarity">
    <text evidence="1 2">Belongs to the outer membrane factor (OMF) (TC 1.B.17) family.</text>
</comment>
<evidence type="ECO:0000256" key="1">
    <source>
        <dbReference type="ARBA" id="ARBA00007613"/>
    </source>
</evidence>
<keyword evidence="2" id="KW-0449">Lipoprotein</keyword>
<dbReference type="NCBIfam" id="TIGR01845">
    <property type="entry name" value="outer_NodT"/>
    <property type="match status" value="1"/>
</dbReference>
<evidence type="ECO:0000313" key="3">
    <source>
        <dbReference type="EMBL" id="URW75081.1"/>
    </source>
</evidence>
<sequence>MRAAPPETAVQPPLEWRTGVASAGQVDARWWESFGDPTLAQLVDDARRNNPDVRVAIARVEEARATEAGSRALLLPSLSAGADGAYRREVSPFGRPQESLVAQPAFRAAYEVDLFGKNRARLDAAKAGTATRLAERDGAALSVTAAAASGYIALLGLDARSVVLQQTLRSREQARKFARDRARVGYTSQLEQRQAEAEYEATAQLIPALTAQIARQENALAILTGRLPGAIRPRGTLGRLALPPVPAVLPSDLLRRRPDVAAAEYRIAAADAQMRAARAQFLPSINLGATTGVALSDLLADPITVWSIGASVLAPIFQGGRLTAQLDTATMQRDQAAWAYRGVALNAFREVEDRLALSVGQQEQRRSLERQRVAVADALRHATNRYQAGYSPYIEQVDAQRALLGIDQTLIRLEAEQLQNAVALYQAFGGPLGPERAPRRK</sequence>
<keyword evidence="2" id="KW-0812">Transmembrane</keyword>
<comment type="subcellular location">
    <subcellularLocation>
        <location evidence="2">Cell membrane</location>
        <topology evidence="2">Lipid-anchor</topology>
    </subcellularLocation>
</comment>